<feature type="domain" description="DAGKc" evidence="1">
    <location>
        <begin position="20"/>
        <end position="153"/>
    </location>
</feature>
<dbReference type="GO" id="GO:0016301">
    <property type="term" value="F:kinase activity"/>
    <property type="evidence" value="ECO:0007669"/>
    <property type="project" value="UniProtKB-KW"/>
</dbReference>
<dbReference type="Pfam" id="PF00781">
    <property type="entry name" value="DAGK_cat"/>
    <property type="match status" value="1"/>
</dbReference>
<keyword evidence="2" id="KW-0808">Transferase</keyword>
<proteinExistence type="predicted"/>
<evidence type="ECO:0000313" key="3">
    <source>
        <dbReference type="Proteomes" id="UP000552954"/>
    </source>
</evidence>
<dbReference type="InterPro" id="IPR017438">
    <property type="entry name" value="ATP-NAD_kinase_N"/>
</dbReference>
<keyword evidence="3" id="KW-1185">Reference proteome</keyword>
<sequence>MSAVLSNASEEKAAGAPEAPRADAEFFIVMNRASGASEKDEVRQAVEEELTRAGRRYRFVPVQPGDVVQACQEAARLAREHGGVVVASGGDGTINAAAQAALAQDCPLGLIAQGTFNLFARDLGLSLEPVAATRMLLRARPEPVQVGLVNERIFLVNASLGLYPKLLSDREEVKEKLGRRRWIAMLSALKSLLEWRLQLVLDTEMDGELAKLRTASVFLCNNRVQLQRLGIQEYVVEQLAQGRMACMLLPTMPWWAKLRMVLAAALGNLGDERRLQSFPMRSLTVAARHARRIKVATDGEVQWMSLPVRFTVSPRPLRVMLPPPEERLAPE</sequence>
<reference evidence="2 3" key="2">
    <citation type="submission" date="2020-06" db="EMBL/GenBank/DDBJ databases">
        <title>Ramlibacter rhizophilus sp. nov., isolated from rhizosphere soil of national flower Mugunghwa from South Korea.</title>
        <authorList>
            <person name="Zheng-Fei Y."/>
            <person name="Huan T."/>
        </authorList>
    </citation>
    <scope>NUCLEOTIDE SEQUENCE [LARGE SCALE GENOMIC DNA]</scope>
    <source>
        <strain evidence="2 3">B156</strain>
    </source>
</reference>
<reference evidence="2 3" key="1">
    <citation type="submission" date="2020-05" db="EMBL/GenBank/DDBJ databases">
        <authorList>
            <person name="Khan S.A."/>
            <person name="Jeon C.O."/>
            <person name="Chun B.H."/>
        </authorList>
    </citation>
    <scope>NUCLEOTIDE SEQUENCE [LARGE SCALE GENOMIC DNA]</scope>
    <source>
        <strain evidence="2 3">B156</strain>
    </source>
</reference>
<dbReference type="Gene3D" id="3.40.50.10330">
    <property type="entry name" value="Probable inorganic polyphosphate/atp-NAD kinase, domain 1"/>
    <property type="match status" value="1"/>
</dbReference>
<dbReference type="PROSITE" id="PS50146">
    <property type="entry name" value="DAGK"/>
    <property type="match status" value="1"/>
</dbReference>
<keyword evidence="2" id="KW-0418">Kinase</keyword>
<evidence type="ECO:0000313" key="2">
    <source>
        <dbReference type="EMBL" id="NNU43302.1"/>
    </source>
</evidence>
<dbReference type="RefSeq" id="WP_171558371.1">
    <property type="nucleotide sequence ID" value="NZ_JABFCS010000001.1"/>
</dbReference>
<dbReference type="AlphaFoldDB" id="A0A849K4D7"/>
<dbReference type="InterPro" id="IPR016064">
    <property type="entry name" value="NAD/diacylglycerol_kinase_sf"/>
</dbReference>
<dbReference type="InterPro" id="IPR001206">
    <property type="entry name" value="Diacylglycerol_kinase_cat_dom"/>
</dbReference>
<dbReference type="SUPFAM" id="SSF111331">
    <property type="entry name" value="NAD kinase/diacylglycerol kinase-like"/>
    <property type="match status" value="1"/>
</dbReference>
<accession>A0A849K4D7</accession>
<comment type="caution">
    <text evidence="2">The sequence shown here is derived from an EMBL/GenBank/DDBJ whole genome shotgun (WGS) entry which is preliminary data.</text>
</comment>
<organism evidence="2 3">
    <name type="scientific">Ramlibacter montanisoli</name>
    <dbReference type="NCBI Taxonomy" id="2732512"/>
    <lineage>
        <taxon>Bacteria</taxon>
        <taxon>Pseudomonadati</taxon>
        <taxon>Pseudomonadota</taxon>
        <taxon>Betaproteobacteria</taxon>
        <taxon>Burkholderiales</taxon>
        <taxon>Comamonadaceae</taxon>
        <taxon>Ramlibacter</taxon>
    </lineage>
</organism>
<dbReference type="Gene3D" id="2.60.200.40">
    <property type="match status" value="1"/>
</dbReference>
<gene>
    <name evidence="2" type="ORF">HK415_09260</name>
</gene>
<name>A0A849K4D7_9BURK</name>
<dbReference type="EMBL" id="JABFCS010000001">
    <property type="protein sequence ID" value="NNU43302.1"/>
    <property type="molecule type" value="Genomic_DNA"/>
</dbReference>
<dbReference type="Proteomes" id="UP000552954">
    <property type="component" value="Unassembled WGS sequence"/>
</dbReference>
<protein>
    <submittedName>
        <fullName evidence="2">Diacylglycerol kinase</fullName>
    </submittedName>
</protein>
<evidence type="ECO:0000259" key="1">
    <source>
        <dbReference type="PROSITE" id="PS50146"/>
    </source>
</evidence>